<keyword evidence="2" id="KW-1185">Reference proteome</keyword>
<sequence>MVPARVRPTPTYVYLSFHCAQGIHLSMSSTRRPNAPRCLALTLAFFLSSYALRRSTQQ</sequence>
<dbReference type="EMBL" id="MU276228">
    <property type="protein sequence ID" value="KAI0040102.1"/>
    <property type="molecule type" value="Genomic_DNA"/>
</dbReference>
<reference evidence="1" key="2">
    <citation type="journal article" date="2022" name="New Phytol.">
        <title>Evolutionary transition to the ectomycorrhizal habit in the genomes of a hyperdiverse lineage of mushroom-forming fungi.</title>
        <authorList>
            <person name="Looney B."/>
            <person name="Miyauchi S."/>
            <person name="Morin E."/>
            <person name="Drula E."/>
            <person name="Courty P.E."/>
            <person name="Kohler A."/>
            <person name="Kuo A."/>
            <person name="LaButti K."/>
            <person name="Pangilinan J."/>
            <person name="Lipzen A."/>
            <person name="Riley R."/>
            <person name="Andreopoulos W."/>
            <person name="He G."/>
            <person name="Johnson J."/>
            <person name="Nolan M."/>
            <person name="Tritt A."/>
            <person name="Barry K.W."/>
            <person name="Grigoriev I.V."/>
            <person name="Nagy L.G."/>
            <person name="Hibbett D."/>
            <person name="Henrissat B."/>
            <person name="Matheny P.B."/>
            <person name="Labbe J."/>
            <person name="Martin F.M."/>
        </authorList>
    </citation>
    <scope>NUCLEOTIDE SEQUENCE</scope>
    <source>
        <strain evidence="1">FP105234-sp</strain>
    </source>
</reference>
<evidence type="ECO:0000313" key="1">
    <source>
        <dbReference type="EMBL" id="KAI0040102.1"/>
    </source>
</evidence>
<reference evidence="1" key="1">
    <citation type="submission" date="2021-02" db="EMBL/GenBank/DDBJ databases">
        <authorList>
            <consortium name="DOE Joint Genome Institute"/>
            <person name="Ahrendt S."/>
            <person name="Looney B.P."/>
            <person name="Miyauchi S."/>
            <person name="Morin E."/>
            <person name="Drula E."/>
            <person name="Courty P.E."/>
            <person name="Chicoki N."/>
            <person name="Fauchery L."/>
            <person name="Kohler A."/>
            <person name="Kuo A."/>
            <person name="Labutti K."/>
            <person name="Pangilinan J."/>
            <person name="Lipzen A."/>
            <person name="Riley R."/>
            <person name="Andreopoulos W."/>
            <person name="He G."/>
            <person name="Johnson J."/>
            <person name="Barry K.W."/>
            <person name="Grigoriev I.V."/>
            <person name="Nagy L."/>
            <person name="Hibbett D."/>
            <person name="Henrissat B."/>
            <person name="Matheny P.B."/>
            <person name="Labbe J."/>
            <person name="Martin F."/>
        </authorList>
    </citation>
    <scope>NUCLEOTIDE SEQUENCE</scope>
    <source>
        <strain evidence="1">FP105234-sp</strain>
    </source>
</reference>
<accession>A0ACB8R877</accession>
<protein>
    <submittedName>
        <fullName evidence="1">Uncharacterized protein</fullName>
    </submittedName>
</protein>
<name>A0ACB8R877_9AGAM</name>
<organism evidence="1 2">
    <name type="scientific">Auriscalpium vulgare</name>
    <dbReference type="NCBI Taxonomy" id="40419"/>
    <lineage>
        <taxon>Eukaryota</taxon>
        <taxon>Fungi</taxon>
        <taxon>Dikarya</taxon>
        <taxon>Basidiomycota</taxon>
        <taxon>Agaricomycotina</taxon>
        <taxon>Agaricomycetes</taxon>
        <taxon>Russulales</taxon>
        <taxon>Auriscalpiaceae</taxon>
        <taxon>Auriscalpium</taxon>
    </lineage>
</organism>
<gene>
    <name evidence="1" type="ORF">FA95DRAFT_1566677</name>
</gene>
<comment type="caution">
    <text evidence="1">The sequence shown here is derived from an EMBL/GenBank/DDBJ whole genome shotgun (WGS) entry which is preliminary data.</text>
</comment>
<dbReference type="Proteomes" id="UP000814033">
    <property type="component" value="Unassembled WGS sequence"/>
</dbReference>
<feature type="non-terminal residue" evidence="1">
    <location>
        <position position="58"/>
    </location>
</feature>
<evidence type="ECO:0000313" key="2">
    <source>
        <dbReference type="Proteomes" id="UP000814033"/>
    </source>
</evidence>
<proteinExistence type="predicted"/>